<gene>
    <name evidence="7" type="ORF">IV203_011850</name>
</gene>
<evidence type="ECO:0000256" key="5">
    <source>
        <dbReference type="ARBA" id="ARBA00022840"/>
    </source>
</evidence>
<feature type="region of interest" description="Disordered" evidence="6">
    <location>
        <begin position="1"/>
        <end position="47"/>
    </location>
</feature>
<protein>
    <submittedName>
        <fullName evidence="7">Baf family transcriptional acitvator</fullName>
    </submittedName>
</protein>
<dbReference type="EMBL" id="JAGRRH010000019">
    <property type="protein sequence ID" value="KAG7349253.1"/>
    <property type="molecule type" value="Genomic_DNA"/>
</dbReference>
<reference evidence="7" key="2">
    <citation type="submission" date="2021-04" db="EMBL/GenBank/DDBJ databases">
        <authorList>
            <person name="Podell S."/>
        </authorList>
    </citation>
    <scope>NUCLEOTIDE SEQUENCE</scope>
    <source>
        <strain evidence="7">Hildebrandi</strain>
    </source>
</reference>
<keyword evidence="8" id="KW-1185">Reference proteome</keyword>
<dbReference type="InterPro" id="IPR004619">
    <property type="entry name" value="Type_III_PanK"/>
</dbReference>
<sequence>MSNNNDDNNNNNNNNNNSSNGVSSSTTNNNIMSNNSNSNNNNSNVLKLKSIPPAADDWNRNAPSPFEDMLLTVVCGNSNYHWALHLGVTHKFVPSLFWNTPHSDEDEENYQKEDPCDLLMAHIPPQAHTLILGNKVNLGCSVSQQVNNVAAAAAKRKHSVLSIYVVSSNPDAERKLLFMFRHVPVRIYKLRNTDFFSSDQGLYETMGVDRTAVLYGAKITFGCPVLTMDGGTAMTYAALDKNGRILGGGISPGIKVRLQSLHEHTGALPNIDHKDFQRAIETAMNNKQPLPTFAKETTVAMMTTACSEIACQLRNIIQQFLVETVDTESDKEQKDIYVVITGGDGDLFRLLLQQDAAHIIETEPKLQSLPEHVKIVYSKNFAHYGIGDLLYRKCTERPVNPYEELRSKMMGLRVAVRSRTGKNGISIGTVICVDSDPPTIEDPSALSSYTFLIRHDTTAKQQMLSLREFYDGLVLYDVVGEDEGKEDLDRDGLEQRKVSSKSVQEIMLDKSLALRNRKLELETYIAKGELPQFLGCYTEEEREAKRPKMASRVVIENPKRYIGMRVAKEFAVEDPNNKGKLTEAIFFGTVEYITDEAKLWYFVRYDDGDCEEYELKDIEHGLKLYDTNKEDDLKLTQEARGEVSNHMDVDHGRGGEQKIEIDSDTREATNEPSSCCNESSTMINL</sequence>
<dbReference type="PANTHER" id="PTHR34265">
    <property type="entry name" value="TYPE III PANTOTHENATE KINASE"/>
    <property type="match status" value="1"/>
</dbReference>
<comment type="caution">
    <text evidence="7">The sequence shown here is derived from an EMBL/GenBank/DDBJ whole genome shotgun (WGS) entry which is preliminary data.</text>
</comment>
<evidence type="ECO:0000256" key="3">
    <source>
        <dbReference type="ARBA" id="ARBA00022741"/>
    </source>
</evidence>
<dbReference type="Pfam" id="PF03309">
    <property type="entry name" value="Pan_kinase"/>
    <property type="match status" value="1"/>
</dbReference>
<dbReference type="Proteomes" id="UP000693970">
    <property type="component" value="Unassembled WGS sequence"/>
</dbReference>
<feature type="region of interest" description="Disordered" evidence="6">
    <location>
        <begin position="663"/>
        <end position="685"/>
    </location>
</feature>
<evidence type="ECO:0000256" key="2">
    <source>
        <dbReference type="ARBA" id="ARBA00022679"/>
    </source>
</evidence>
<dbReference type="GO" id="GO:0005737">
    <property type="term" value="C:cytoplasm"/>
    <property type="evidence" value="ECO:0007669"/>
    <property type="project" value="UniProtKB-SubCell"/>
</dbReference>
<comment type="subcellular location">
    <subcellularLocation>
        <location evidence="1">Cytoplasm</location>
    </subcellularLocation>
</comment>
<dbReference type="GO" id="GO:0004594">
    <property type="term" value="F:pantothenate kinase activity"/>
    <property type="evidence" value="ECO:0007669"/>
    <property type="project" value="InterPro"/>
</dbReference>
<keyword evidence="4" id="KW-0418">Kinase</keyword>
<feature type="compositionally biased region" description="Low complexity" evidence="6">
    <location>
        <begin position="1"/>
        <end position="44"/>
    </location>
</feature>
<keyword evidence="3" id="KW-0547">Nucleotide-binding</keyword>
<feature type="compositionally biased region" description="Polar residues" evidence="6">
    <location>
        <begin position="670"/>
        <end position="685"/>
    </location>
</feature>
<dbReference type="HAMAP" id="MF_01274">
    <property type="entry name" value="Pantothen_kinase_3"/>
    <property type="match status" value="1"/>
</dbReference>
<name>A0A9K3KSR6_9STRA</name>
<dbReference type="GO" id="GO:0005524">
    <property type="term" value="F:ATP binding"/>
    <property type="evidence" value="ECO:0007669"/>
    <property type="project" value="UniProtKB-KW"/>
</dbReference>
<dbReference type="AlphaFoldDB" id="A0A9K3KSR6"/>
<organism evidence="7 8">
    <name type="scientific">Nitzschia inconspicua</name>
    <dbReference type="NCBI Taxonomy" id="303405"/>
    <lineage>
        <taxon>Eukaryota</taxon>
        <taxon>Sar</taxon>
        <taxon>Stramenopiles</taxon>
        <taxon>Ochrophyta</taxon>
        <taxon>Bacillariophyta</taxon>
        <taxon>Bacillariophyceae</taxon>
        <taxon>Bacillariophycidae</taxon>
        <taxon>Bacillariales</taxon>
        <taxon>Bacillariaceae</taxon>
        <taxon>Nitzschia</taxon>
    </lineage>
</organism>
<evidence type="ECO:0000256" key="4">
    <source>
        <dbReference type="ARBA" id="ARBA00022777"/>
    </source>
</evidence>
<proteinExistence type="inferred from homology"/>
<evidence type="ECO:0000256" key="6">
    <source>
        <dbReference type="SAM" id="MobiDB-lite"/>
    </source>
</evidence>
<dbReference type="PANTHER" id="PTHR34265:SF1">
    <property type="entry name" value="TYPE III PANTOTHENATE KINASE"/>
    <property type="match status" value="1"/>
</dbReference>
<evidence type="ECO:0000313" key="8">
    <source>
        <dbReference type="Proteomes" id="UP000693970"/>
    </source>
</evidence>
<reference evidence="7" key="1">
    <citation type="journal article" date="2021" name="Sci. Rep.">
        <title>Diploid genomic architecture of Nitzschia inconspicua, an elite biomass production diatom.</title>
        <authorList>
            <person name="Oliver A."/>
            <person name="Podell S."/>
            <person name="Pinowska A."/>
            <person name="Traller J.C."/>
            <person name="Smith S.R."/>
            <person name="McClure R."/>
            <person name="Beliaev A."/>
            <person name="Bohutskyi P."/>
            <person name="Hill E.A."/>
            <person name="Rabines A."/>
            <person name="Zheng H."/>
            <person name="Allen L.Z."/>
            <person name="Kuo A."/>
            <person name="Grigoriev I.V."/>
            <person name="Allen A.E."/>
            <person name="Hazlebeck D."/>
            <person name="Allen E.E."/>
        </authorList>
    </citation>
    <scope>NUCLEOTIDE SEQUENCE</scope>
    <source>
        <strain evidence="7">Hildebrandi</strain>
    </source>
</reference>
<keyword evidence="2" id="KW-0808">Transferase</keyword>
<dbReference type="NCBIfam" id="TIGR00671">
    <property type="entry name" value="baf"/>
    <property type="match status" value="1"/>
</dbReference>
<keyword evidence="5" id="KW-0067">ATP-binding</keyword>
<accession>A0A9K3KSR6</accession>
<evidence type="ECO:0000256" key="1">
    <source>
        <dbReference type="ARBA" id="ARBA00004496"/>
    </source>
</evidence>
<dbReference type="OrthoDB" id="46495at2759"/>
<evidence type="ECO:0000313" key="7">
    <source>
        <dbReference type="EMBL" id="KAG7349253.1"/>
    </source>
</evidence>